<evidence type="ECO:0000313" key="3">
    <source>
        <dbReference type="Proteomes" id="UP000605670"/>
    </source>
</evidence>
<dbReference type="InterPro" id="IPR022742">
    <property type="entry name" value="Hydrolase_4"/>
</dbReference>
<dbReference type="SUPFAM" id="SSF53474">
    <property type="entry name" value="alpha/beta-Hydrolases"/>
    <property type="match status" value="1"/>
</dbReference>
<dbReference type="Pfam" id="PF12146">
    <property type="entry name" value="Hydrolase_4"/>
    <property type="match status" value="1"/>
</dbReference>
<dbReference type="EMBL" id="BMEM01000001">
    <property type="protein sequence ID" value="GGF39484.1"/>
    <property type="molecule type" value="Genomic_DNA"/>
</dbReference>
<keyword evidence="3" id="KW-1185">Reference proteome</keyword>
<reference evidence="2" key="1">
    <citation type="journal article" date="2014" name="Int. J. Syst. Evol. Microbiol.">
        <title>Complete genome sequence of Corynebacterium casei LMG S-19264T (=DSM 44701T), isolated from a smear-ripened cheese.</title>
        <authorList>
            <consortium name="US DOE Joint Genome Institute (JGI-PGF)"/>
            <person name="Walter F."/>
            <person name="Albersmeier A."/>
            <person name="Kalinowski J."/>
            <person name="Ruckert C."/>
        </authorList>
    </citation>
    <scope>NUCLEOTIDE SEQUENCE</scope>
    <source>
        <strain evidence="2">CGMCC 1.12160</strain>
    </source>
</reference>
<dbReference type="InterPro" id="IPR029058">
    <property type="entry name" value="AB_hydrolase_fold"/>
</dbReference>
<gene>
    <name evidence="2" type="ORF">GCM10011366_03890</name>
</gene>
<dbReference type="InterPro" id="IPR050228">
    <property type="entry name" value="Carboxylesterase_BioH"/>
</dbReference>
<dbReference type="AlphaFoldDB" id="A0A917F0B3"/>
<name>A0A917F0B3_9MICO</name>
<dbReference type="Proteomes" id="UP000605670">
    <property type="component" value="Unassembled WGS sequence"/>
</dbReference>
<accession>A0A917F0B3</accession>
<evidence type="ECO:0000259" key="1">
    <source>
        <dbReference type="Pfam" id="PF12146"/>
    </source>
</evidence>
<sequence length="297" mass="30047">MSARELRGGCSTVPAAGEGGADTARLTRMLTLTTHWLTPTDPKPAPGSAPARDLVVVGPSLGTGVVALWQECARELAGLIDVDVLAWDLPGHGDGAPAREPFTLQDLAGAVVAAVALAAPGVAPGSWTHAGVSVGGATGLHLALAGAVRASAVVCSGPQLGSPEGWAERAEQVREHGTASMVDGSRERWFAPGFLERGPHVAARLLDTLRAADDESYALVCGALGQHDVRDRLGQITVPVLALGGAADPVAPPQVQEDLAAAVPGAEAVVLPGVGHLAPAEAPVATAEALARWLLEL</sequence>
<evidence type="ECO:0000313" key="2">
    <source>
        <dbReference type="EMBL" id="GGF39484.1"/>
    </source>
</evidence>
<proteinExistence type="predicted"/>
<reference evidence="2" key="2">
    <citation type="submission" date="2020-09" db="EMBL/GenBank/DDBJ databases">
        <authorList>
            <person name="Sun Q."/>
            <person name="Zhou Y."/>
        </authorList>
    </citation>
    <scope>NUCLEOTIDE SEQUENCE</scope>
    <source>
        <strain evidence="2">CGMCC 1.12160</strain>
    </source>
</reference>
<feature type="domain" description="Serine aminopeptidase S33" evidence="1">
    <location>
        <begin position="73"/>
        <end position="277"/>
    </location>
</feature>
<dbReference type="Gene3D" id="3.40.50.1820">
    <property type="entry name" value="alpha/beta hydrolase"/>
    <property type="match status" value="1"/>
</dbReference>
<dbReference type="PANTHER" id="PTHR43194">
    <property type="entry name" value="HYDROLASE ALPHA/BETA FOLD FAMILY"/>
    <property type="match status" value="1"/>
</dbReference>
<protein>
    <recommendedName>
        <fullName evidence="1">Serine aminopeptidase S33 domain-containing protein</fullName>
    </recommendedName>
</protein>
<organism evidence="2 3">
    <name type="scientific">Ornithinimicrobium tianjinense</name>
    <dbReference type="NCBI Taxonomy" id="1195761"/>
    <lineage>
        <taxon>Bacteria</taxon>
        <taxon>Bacillati</taxon>
        <taxon>Actinomycetota</taxon>
        <taxon>Actinomycetes</taxon>
        <taxon>Micrococcales</taxon>
        <taxon>Ornithinimicrobiaceae</taxon>
        <taxon>Ornithinimicrobium</taxon>
    </lineage>
</organism>
<dbReference type="PANTHER" id="PTHR43194:SF2">
    <property type="entry name" value="PEROXISOMAL MEMBRANE PROTEIN LPX1"/>
    <property type="match status" value="1"/>
</dbReference>
<comment type="caution">
    <text evidence="2">The sequence shown here is derived from an EMBL/GenBank/DDBJ whole genome shotgun (WGS) entry which is preliminary data.</text>
</comment>